<organism evidence="1 2">
    <name type="scientific">Candidatus Roizmanbacteria bacterium CG_4_8_14_3_um_filter_34_9</name>
    <dbReference type="NCBI Taxonomy" id="1974832"/>
    <lineage>
        <taxon>Bacteria</taxon>
        <taxon>Candidatus Roizmaniibacteriota</taxon>
    </lineage>
</organism>
<proteinExistence type="predicted"/>
<gene>
    <name evidence="1" type="ORF">CO005_00825</name>
</gene>
<reference evidence="2" key="1">
    <citation type="submission" date="2017-09" db="EMBL/GenBank/DDBJ databases">
        <title>Depth-based differentiation of microbial function through sediment-hosted aquifers and enrichment of novel symbionts in the deep terrestrial subsurface.</title>
        <authorList>
            <person name="Probst A.J."/>
            <person name="Ladd B."/>
            <person name="Jarett J.K."/>
            <person name="Geller-Mcgrath D.E."/>
            <person name="Sieber C.M.K."/>
            <person name="Emerson J.B."/>
            <person name="Anantharaman K."/>
            <person name="Thomas B.C."/>
            <person name="Malmstrom R."/>
            <person name="Stieglmeier M."/>
            <person name="Klingl A."/>
            <person name="Woyke T."/>
            <person name="Ryan C.M."/>
            <person name="Banfield J.F."/>
        </authorList>
    </citation>
    <scope>NUCLEOTIDE SEQUENCE [LARGE SCALE GENOMIC DNA]</scope>
</reference>
<evidence type="ECO:0000313" key="2">
    <source>
        <dbReference type="Proteomes" id="UP000230822"/>
    </source>
</evidence>
<evidence type="ECO:0000313" key="1">
    <source>
        <dbReference type="EMBL" id="PIW73547.1"/>
    </source>
</evidence>
<name>A0A2M7ID04_9BACT</name>
<dbReference type="Proteomes" id="UP000230822">
    <property type="component" value="Unassembled WGS sequence"/>
</dbReference>
<sequence>MGDMQTQTVKTTIEIDAHLFYLAKMKAVQENTSLKEVFNFSLAKSLNPDKQKVVDLFSKIQEIVKESAIKEEDFQKSGKNLRKQLVKKYYQKK</sequence>
<dbReference type="AlphaFoldDB" id="A0A2M7ID04"/>
<accession>A0A2M7ID04</accession>
<protein>
    <submittedName>
        <fullName evidence="1">Uncharacterized protein</fullName>
    </submittedName>
</protein>
<comment type="caution">
    <text evidence="1">The sequence shown here is derived from an EMBL/GenBank/DDBJ whole genome shotgun (WGS) entry which is preliminary data.</text>
</comment>
<dbReference type="EMBL" id="PFGU01000020">
    <property type="protein sequence ID" value="PIW73547.1"/>
    <property type="molecule type" value="Genomic_DNA"/>
</dbReference>